<sequence length="133" mass="14883">MVTEVVSPFTRPDGEPCDTSKRLGPTEDGTQVYERESHITLGCPGQRHSSSSTNLRMSRLSTCTHIQSTDNLELEYTVTKPDIVHDSLLNVLVSNNLTKQIGNRIPSVLEEIVWGFDEKWGSDTEYRGKDVCV</sequence>
<comment type="caution">
    <text evidence="2">The sequence shown here is derived from an EMBL/GenBank/DDBJ whole genome shotgun (WGS) entry which is preliminary data.</text>
</comment>
<feature type="compositionally biased region" description="Basic and acidic residues" evidence="1">
    <location>
        <begin position="12"/>
        <end position="25"/>
    </location>
</feature>
<reference evidence="2" key="2">
    <citation type="submission" date="2023-06" db="EMBL/GenBank/DDBJ databases">
        <authorList>
            <consortium name="Lawrence Berkeley National Laboratory"/>
            <person name="Mondo S.J."/>
            <person name="Hensen N."/>
            <person name="Bonometti L."/>
            <person name="Westerberg I."/>
            <person name="Brannstrom I.O."/>
            <person name="Guillou S."/>
            <person name="Cros-Aarteil S."/>
            <person name="Calhoun S."/>
            <person name="Haridas S."/>
            <person name="Kuo A."/>
            <person name="Pangilinan J."/>
            <person name="Riley R."/>
            <person name="Labutti K."/>
            <person name="Andreopoulos B."/>
            <person name="Lipzen A."/>
            <person name="Chen C."/>
            <person name="Yanf M."/>
            <person name="Daum C."/>
            <person name="Ng V."/>
            <person name="Clum A."/>
            <person name="Steindorff A."/>
            <person name="Ohm R."/>
            <person name="Martin F."/>
            <person name="Silar P."/>
            <person name="Natvig D."/>
            <person name="Lalanne C."/>
            <person name="Gautier V."/>
            <person name="Ament-Velasquez S.L."/>
            <person name="Kruys A."/>
            <person name="Hutchinson M.I."/>
            <person name="Powell A.J."/>
            <person name="Barry K."/>
            <person name="Miller A.N."/>
            <person name="Grigoriev I.V."/>
            <person name="Debuchy R."/>
            <person name="Gladieux P."/>
            <person name="Thoren M.H."/>
            <person name="Johannesson H."/>
        </authorList>
    </citation>
    <scope>NUCLEOTIDE SEQUENCE</scope>
    <source>
        <strain evidence="2">CBS 626.80</strain>
    </source>
</reference>
<dbReference type="Proteomes" id="UP001303222">
    <property type="component" value="Unassembled WGS sequence"/>
</dbReference>
<proteinExistence type="predicted"/>
<feature type="region of interest" description="Disordered" evidence="1">
    <location>
        <begin position="1"/>
        <end position="31"/>
    </location>
</feature>
<dbReference type="AlphaFoldDB" id="A0AAN6P353"/>
<organism evidence="2 3">
    <name type="scientific">Pseudoneurospora amorphoporcata</name>
    <dbReference type="NCBI Taxonomy" id="241081"/>
    <lineage>
        <taxon>Eukaryota</taxon>
        <taxon>Fungi</taxon>
        <taxon>Dikarya</taxon>
        <taxon>Ascomycota</taxon>
        <taxon>Pezizomycotina</taxon>
        <taxon>Sordariomycetes</taxon>
        <taxon>Sordariomycetidae</taxon>
        <taxon>Sordariales</taxon>
        <taxon>Sordariaceae</taxon>
        <taxon>Pseudoneurospora</taxon>
    </lineage>
</organism>
<evidence type="ECO:0000313" key="3">
    <source>
        <dbReference type="Proteomes" id="UP001303222"/>
    </source>
</evidence>
<accession>A0AAN6P353</accession>
<reference evidence="2" key="1">
    <citation type="journal article" date="2023" name="Mol. Phylogenet. Evol.">
        <title>Genome-scale phylogeny and comparative genomics of the fungal order Sordariales.</title>
        <authorList>
            <person name="Hensen N."/>
            <person name="Bonometti L."/>
            <person name="Westerberg I."/>
            <person name="Brannstrom I.O."/>
            <person name="Guillou S."/>
            <person name="Cros-Aarteil S."/>
            <person name="Calhoun S."/>
            <person name="Haridas S."/>
            <person name="Kuo A."/>
            <person name="Mondo S."/>
            <person name="Pangilinan J."/>
            <person name="Riley R."/>
            <person name="LaButti K."/>
            <person name="Andreopoulos B."/>
            <person name="Lipzen A."/>
            <person name="Chen C."/>
            <person name="Yan M."/>
            <person name="Daum C."/>
            <person name="Ng V."/>
            <person name="Clum A."/>
            <person name="Steindorff A."/>
            <person name="Ohm R.A."/>
            <person name="Martin F."/>
            <person name="Silar P."/>
            <person name="Natvig D.O."/>
            <person name="Lalanne C."/>
            <person name="Gautier V."/>
            <person name="Ament-Velasquez S.L."/>
            <person name="Kruys A."/>
            <person name="Hutchinson M.I."/>
            <person name="Powell A.J."/>
            <person name="Barry K."/>
            <person name="Miller A.N."/>
            <person name="Grigoriev I.V."/>
            <person name="Debuchy R."/>
            <person name="Gladieux P."/>
            <person name="Hiltunen Thoren M."/>
            <person name="Johannesson H."/>
        </authorList>
    </citation>
    <scope>NUCLEOTIDE SEQUENCE</scope>
    <source>
        <strain evidence="2">CBS 626.80</strain>
    </source>
</reference>
<dbReference type="EMBL" id="MU859085">
    <property type="protein sequence ID" value="KAK3954773.1"/>
    <property type="molecule type" value="Genomic_DNA"/>
</dbReference>
<evidence type="ECO:0000313" key="2">
    <source>
        <dbReference type="EMBL" id="KAK3954773.1"/>
    </source>
</evidence>
<protein>
    <submittedName>
        <fullName evidence="2">Uncharacterized protein</fullName>
    </submittedName>
</protein>
<gene>
    <name evidence="2" type="ORF">QBC32DRAFT_335395</name>
</gene>
<evidence type="ECO:0000256" key="1">
    <source>
        <dbReference type="SAM" id="MobiDB-lite"/>
    </source>
</evidence>
<name>A0AAN6P353_9PEZI</name>
<keyword evidence="3" id="KW-1185">Reference proteome</keyword>